<dbReference type="SUPFAM" id="SSF53383">
    <property type="entry name" value="PLP-dependent transferases"/>
    <property type="match status" value="1"/>
</dbReference>
<dbReference type="Gene3D" id="3.40.640.10">
    <property type="entry name" value="Type I PLP-dependent aspartate aminotransferase-like (Major domain)"/>
    <property type="match status" value="1"/>
</dbReference>
<keyword evidence="4" id="KW-0032">Aminotransferase</keyword>
<evidence type="ECO:0000313" key="5">
    <source>
        <dbReference type="Proteomes" id="UP000264702"/>
    </source>
</evidence>
<dbReference type="InterPro" id="IPR015421">
    <property type="entry name" value="PyrdxlP-dep_Trfase_major"/>
</dbReference>
<keyword evidence="2" id="KW-0663">Pyridoxal phosphate</keyword>
<dbReference type="PANTHER" id="PTHR32328:SF0">
    <property type="entry name" value="L-SERYL-TRNA(SEC) SELENIUM TRANSFERASE"/>
    <property type="match status" value="1"/>
</dbReference>
<dbReference type="RefSeq" id="WP_117302152.1">
    <property type="nucleotide sequence ID" value="NZ_QVQT02000006.1"/>
</dbReference>
<evidence type="ECO:0000256" key="1">
    <source>
        <dbReference type="ARBA" id="ARBA00001933"/>
    </source>
</evidence>
<dbReference type="AlphaFoldDB" id="A0A372IKN8"/>
<dbReference type="Proteomes" id="UP000264702">
    <property type="component" value="Unassembled WGS sequence"/>
</dbReference>
<dbReference type="Pfam" id="PF00266">
    <property type="entry name" value="Aminotran_5"/>
    <property type="match status" value="1"/>
</dbReference>
<gene>
    <name evidence="4" type="ORF">D0Y96_16650</name>
</gene>
<keyword evidence="4" id="KW-0808">Transferase</keyword>
<sequence>MERRTFIKWATALPLLAQVEFQRAIGTGWAQTAKVSTDNIYTRIGIKPVINGRGTWTYLSATLELPEVKAAQEAASQHFVNIFDLQHAVGRRLAELTGAQSGMITSGAAGAMASATAGCIAGTDPERVWQLPDTTGLKHEVVMMGGRSPFDSAIRLAGGKLVIAKSVDELANAITDNTAMVYTTSDPDTLVKEIAVTKRANVPIFMDAADGVPPIDKLQLFAKMGCDLFTVSGGKGLCGPQSSGVLLGRKDLIEAALANSNPWEGAVCRPMKVGKEEIMGCLAAVEAWYHKDLSALDKEWNGRVERIQKLIQTMQGVTTSIDTPPGGNSYPTLTVSWDQDAWGYTIADCARELLDGTPSIAVLTNDNPSDVLGRAPDRRKVKNIKNNNLQIISMTLKPGEEIIVGRRLRQLLSEAKSKKA</sequence>
<dbReference type="GO" id="GO:0004125">
    <property type="term" value="F:L-seryl-tRNA(Sec) selenium transferase activity"/>
    <property type="evidence" value="ECO:0007669"/>
    <property type="project" value="TreeGrafter"/>
</dbReference>
<dbReference type="InterPro" id="IPR000192">
    <property type="entry name" value="Aminotrans_V_dom"/>
</dbReference>
<organism evidence="4 5">
    <name type="scientific">Paracidobacterium acidisoli</name>
    <dbReference type="NCBI Taxonomy" id="2303751"/>
    <lineage>
        <taxon>Bacteria</taxon>
        <taxon>Pseudomonadati</taxon>
        <taxon>Acidobacteriota</taxon>
        <taxon>Terriglobia</taxon>
        <taxon>Terriglobales</taxon>
        <taxon>Acidobacteriaceae</taxon>
        <taxon>Paracidobacterium</taxon>
    </lineage>
</organism>
<protein>
    <submittedName>
        <fullName evidence="4">Aminotransferase class V-fold PLP-dependent enzyme</fullName>
    </submittedName>
</protein>
<dbReference type="EMBL" id="QVQT01000006">
    <property type="protein sequence ID" value="RFU15309.1"/>
    <property type="molecule type" value="Genomic_DNA"/>
</dbReference>
<dbReference type="InterPro" id="IPR015424">
    <property type="entry name" value="PyrdxlP-dep_Trfase"/>
</dbReference>
<dbReference type="GO" id="GO:0008483">
    <property type="term" value="F:transaminase activity"/>
    <property type="evidence" value="ECO:0007669"/>
    <property type="project" value="UniProtKB-KW"/>
</dbReference>
<comment type="caution">
    <text evidence="4">The sequence shown here is derived from an EMBL/GenBank/DDBJ whole genome shotgun (WGS) entry which is preliminary data.</text>
</comment>
<evidence type="ECO:0000259" key="3">
    <source>
        <dbReference type="Pfam" id="PF00266"/>
    </source>
</evidence>
<evidence type="ECO:0000256" key="2">
    <source>
        <dbReference type="ARBA" id="ARBA00022898"/>
    </source>
</evidence>
<dbReference type="OrthoDB" id="9787096at2"/>
<evidence type="ECO:0000313" key="4">
    <source>
        <dbReference type="EMBL" id="RFU15309.1"/>
    </source>
</evidence>
<dbReference type="PANTHER" id="PTHR32328">
    <property type="entry name" value="L-SERYL-TRNA(SEC) SELENIUM TRANSFERASE"/>
    <property type="match status" value="1"/>
</dbReference>
<feature type="domain" description="Aminotransferase class V" evidence="3">
    <location>
        <begin position="169"/>
        <end position="256"/>
    </location>
</feature>
<name>A0A372IKN8_9BACT</name>
<accession>A0A372IKN8</accession>
<proteinExistence type="predicted"/>
<reference evidence="4 5" key="1">
    <citation type="submission" date="2018-08" db="EMBL/GenBank/DDBJ databases">
        <title>Acidipila sp. 4G-K13, an acidobacterium isolated from forest soil.</title>
        <authorList>
            <person name="Gao Z.-H."/>
            <person name="Qiu L.-H."/>
        </authorList>
    </citation>
    <scope>NUCLEOTIDE SEQUENCE [LARGE SCALE GENOMIC DNA]</scope>
    <source>
        <strain evidence="4 5">4G-K13</strain>
    </source>
</reference>
<comment type="cofactor">
    <cofactor evidence="1">
        <name>pyridoxal 5'-phosphate</name>
        <dbReference type="ChEBI" id="CHEBI:597326"/>
    </cofactor>
</comment>
<keyword evidence="5" id="KW-1185">Reference proteome</keyword>